<dbReference type="InterPro" id="IPR012416">
    <property type="entry name" value="CBP60"/>
</dbReference>
<feature type="domain" description="Calmodulin binding protein C-terminal" evidence="11">
    <location>
        <begin position="301"/>
        <end position="359"/>
    </location>
</feature>
<keyword evidence="5" id="KW-0010">Activator</keyword>
<accession>A0ABD3RS91</accession>
<evidence type="ECO:0000256" key="1">
    <source>
        <dbReference type="ARBA" id="ARBA00004123"/>
    </source>
</evidence>
<comment type="subcellular location">
    <subcellularLocation>
        <location evidence="1">Nucleus</location>
    </subcellularLocation>
</comment>
<feature type="domain" description="Calmodulin binding protein-like N-terminal" evidence="9">
    <location>
        <begin position="74"/>
        <end position="216"/>
    </location>
</feature>
<feature type="compositionally biased region" description="Low complexity" evidence="8">
    <location>
        <begin position="396"/>
        <end position="417"/>
    </location>
</feature>
<evidence type="ECO:0000256" key="6">
    <source>
        <dbReference type="ARBA" id="ARBA00023163"/>
    </source>
</evidence>
<dbReference type="PANTHER" id="PTHR31713:SF43">
    <property type="entry name" value="CALMODULIN-BINDING PROTEIN 60 G"/>
    <property type="match status" value="1"/>
</dbReference>
<evidence type="ECO:0000256" key="8">
    <source>
        <dbReference type="SAM" id="MobiDB-lite"/>
    </source>
</evidence>
<dbReference type="EMBL" id="JBJXBP010000008">
    <property type="protein sequence ID" value="KAL3814651.1"/>
    <property type="molecule type" value="Genomic_DNA"/>
</dbReference>
<dbReference type="InterPro" id="IPR046829">
    <property type="entry name" value="Calmod_bind_C"/>
</dbReference>
<evidence type="ECO:0000256" key="4">
    <source>
        <dbReference type="ARBA" id="ARBA00023125"/>
    </source>
</evidence>
<dbReference type="Proteomes" id="UP001634393">
    <property type="component" value="Unassembled WGS sequence"/>
</dbReference>
<name>A0ABD3RS91_9LAMI</name>
<evidence type="ECO:0000313" key="12">
    <source>
        <dbReference type="EMBL" id="KAL3814651.1"/>
    </source>
</evidence>
<sequence>MKRRSVQGEEDSEHHPNKQRHLPPILFELLNDERVFVSSFEPIFRKVVREEVDGAFTRFLRNSRDQASAGSRTLQLQFHSNLPCTLYTGNRVVSDSDTPVKIVLYDSISQKTVTSGPLSSIKVRIVALDSEFVDRENWRREEFEEKIIGSRQGKRPLVTGELVVTLRDGVGYVGDVSFTDNSSWMRSGKFRLGSKANSDHEIIREGISNSFRVKDHRGESYQKHHPPSSDDQVWRLEKIGKEGASHRKLTRHGIFNVGDFLRLYFTDQSSLRAMLKISNRKNWDAIIGHAITCTLADDNKYMYKTAQGTTGLLFNSVYKNIGVTFDGQSYQSVDNLNIHQKKTVEDLKQIAYRNINDWVPVSQSSTVGYPLLLAPENFNLCPQDTQFQNQPPYYYNNNNNNNNGEVEQQNNSSSSSSAFEIGHHQDQVQAGGGFDFKDSFGMMNDSTPDGLMFCTWAAAADNDIIPVDQDHDFDQVESSLWQGGNHEIGIINPGIQRPKTSWWKILAVVKWRILARRNVAARKWKCLL</sequence>
<dbReference type="Pfam" id="PF07887">
    <property type="entry name" value="Calmodulin_bind"/>
    <property type="match status" value="1"/>
</dbReference>
<organism evidence="12 13">
    <name type="scientific">Penstemon smallii</name>
    <dbReference type="NCBI Taxonomy" id="265156"/>
    <lineage>
        <taxon>Eukaryota</taxon>
        <taxon>Viridiplantae</taxon>
        <taxon>Streptophyta</taxon>
        <taxon>Embryophyta</taxon>
        <taxon>Tracheophyta</taxon>
        <taxon>Spermatophyta</taxon>
        <taxon>Magnoliopsida</taxon>
        <taxon>eudicotyledons</taxon>
        <taxon>Gunneridae</taxon>
        <taxon>Pentapetalae</taxon>
        <taxon>asterids</taxon>
        <taxon>lamiids</taxon>
        <taxon>Lamiales</taxon>
        <taxon>Plantaginaceae</taxon>
        <taxon>Cheloneae</taxon>
        <taxon>Penstemon</taxon>
    </lineage>
</organism>
<dbReference type="AlphaFoldDB" id="A0ABD3RS91"/>
<evidence type="ECO:0000313" key="13">
    <source>
        <dbReference type="Proteomes" id="UP001634393"/>
    </source>
</evidence>
<feature type="region of interest" description="Disordered" evidence="8">
    <location>
        <begin position="389"/>
        <end position="418"/>
    </location>
</feature>
<dbReference type="InterPro" id="IPR046831">
    <property type="entry name" value="Calmodulin_bind_N"/>
</dbReference>
<dbReference type="Pfam" id="PF20452">
    <property type="entry name" value="Calmod_bind_C"/>
    <property type="match status" value="1"/>
</dbReference>
<evidence type="ECO:0000259" key="11">
    <source>
        <dbReference type="Pfam" id="PF20452"/>
    </source>
</evidence>
<dbReference type="Pfam" id="PF20451">
    <property type="entry name" value="Calmod_bind_M"/>
    <property type="match status" value="1"/>
</dbReference>
<comment type="similarity">
    <text evidence="2">Belongs to the plant ACBP60 protein family.</text>
</comment>
<dbReference type="PANTHER" id="PTHR31713">
    <property type="entry name" value="OS02G0177800 PROTEIN"/>
    <property type="match status" value="1"/>
</dbReference>
<evidence type="ECO:0000259" key="9">
    <source>
        <dbReference type="Pfam" id="PF07887"/>
    </source>
</evidence>
<keyword evidence="3" id="KW-0805">Transcription regulation</keyword>
<evidence type="ECO:0000256" key="3">
    <source>
        <dbReference type="ARBA" id="ARBA00023015"/>
    </source>
</evidence>
<keyword evidence="7" id="KW-0539">Nucleus</keyword>
<keyword evidence="6" id="KW-0804">Transcription</keyword>
<evidence type="ECO:0000256" key="7">
    <source>
        <dbReference type="ARBA" id="ARBA00023242"/>
    </source>
</evidence>
<gene>
    <name evidence="12" type="ORF">ACJIZ3_015919</name>
</gene>
<dbReference type="GO" id="GO:0005634">
    <property type="term" value="C:nucleus"/>
    <property type="evidence" value="ECO:0007669"/>
    <property type="project" value="UniProtKB-SubCell"/>
</dbReference>
<evidence type="ECO:0000259" key="10">
    <source>
        <dbReference type="Pfam" id="PF20451"/>
    </source>
</evidence>
<proteinExistence type="inferred from homology"/>
<evidence type="ECO:0000256" key="5">
    <source>
        <dbReference type="ARBA" id="ARBA00023159"/>
    </source>
</evidence>
<reference evidence="12 13" key="1">
    <citation type="submission" date="2024-12" db="EMBL/GenBank/DDBJ databases">
        <title>The unique morphological basis and parallel evolutionary history of personate flowers in Penstemon.</title>
        <authorList>
            <person name="Depatie T.H."/>
            <person name="Wessinger C.A."/>
        </authorList>
    </citation>
    <scope>NUCLEOTIDE SEQUENCE [LARGE SCALE GENOMIC DNA]</scope>
    <source>
        <strain evidence="12">WTNN_2</strain>
        <tissue evidence="12">Leaf</tissue>
    </source>
</reference>
<evidence type="ECO:0000256" key="2">
    <source>
        <dbReference type="ARBA" id="ARBA00007214"/>
    </source>
</evidence>
<dbReference type="InterPro" id="IPR046830">
    <property type="entry name" value="Calmod_bind_M"/>
</dbReference>
<keyword evidence="13" id="KW-1185">Reference proteome</keyword>
<keyword evidence="4" id="KW-0238">DNA-binding</keyword>
<protein>
    <submittedName>
        <fullName evidence="12">Uncharacterized protein</fullName>
    </submittedName>
</protein>
<dbReference type="GO" id="GO:0003677">
    <property type="term" value="F:DNA binding"/>
    <property type="evidence" value="ECO:0007669"/>
    <property type="project" value="UniProtKB-KW"/>
</dbReference>
<feature type="domain" description="Calmodulin binding protein central" evidence="10">
    <location>
        <begin position="230"/>
        <end position="293"/>
    </location>
</feature>
<comment type="caution">
    <text evidence="12">The sequence shown here is derived from an EMBL/GenBank/DDBJ whole genome shotgun (WGS) entry which is preliminary data.</text>
</comment>